<dbReference type="NCBIfam" id="NF008300">
    <property type="entry name" value="PRK11088.1"/>
    <property type="match status" value="1"/>
</dbReference>
<reference evidence="3 4" key="1">
    <citation type="journal article" date="2021" name="Genome Biol. Evol.">
        <title>The evolution of interdependence in a four-way mealybug symbiosis.</title>
        <authorList>
            <person name="Garber A.I."/>
            <person name="Kupper M."/>
            <person name="Laetsch D.R."/>
            <person name="Weldon S.R."/>
            <person name="Ladinsky M.S."/>
            <person name="Bjorkman P.J."/>
            <person name="McCutcheon J.P."/>
        </authorList>
    </citation>
    <scope>NUCLEOTIDE SEQUENCE [LARGE SCALE GENOMIC DNA]</scope>
    <source>
        <strain evidence="3">SOD</strain>
    </source>
</reference>
<evidence type="ECO:0000313" key="4">
    <source>
        <dbReference type="Proteomes" id="UP000811282"/>
    </source>
</evidence>
<dbReference type="EMBL" id="JAFJYC010000002">
    <property type="protein sequence ID" value="MBT9433039.1"/>
    <property type="molecule type" value="Genomic_DNA"/>
</dbReference>
<organism evidence="3 4">
    <name type="scientific">Candidatus Sodalis endolongispinus</name>
    <dbReference type="NCBI Taxonomy" id="2812662"/>
    <lineage>
        <taxon>Bacteria</taxon>
        <taxon>Pseudomonadati</taxon>
        <taxon>Pseudomonadota</taxon>
        <taxon>Gammaproteobacteria</taxon>
        <taxon>Enterobacterales</taxon>
        <taxon>Bruguierivoracaceae</taxon>
        <taxon>Sodalis</taxon>
    </lineage>
</organism>
<dbReference type="InterPro" id="IPR052939">
    <property type="entry name" value="23S_rRNA_MeTrnsfrase_RlmA"/>
</dbReference>
<dbReference type="InterPro" id="IPR016718">
    <property type="entry name" value="rRNA_m1G-MeTrfase_A_prd"/>
</dbReference>
<dbReference type="Proteomes" id="UP000811282">
    <property type="component" value="Unassembled WGS sequence"/>
</dbReference>
<protein>
    <submittedName>
        <fullName evidence="3">23S rRNA (Guanine(745)-N(1))-methyltransferase</fullName>
        <ecNumber evidence="3">2.1.1.187</ecNumber>
    </submittedName>
</protein>
<dbReference type="EC" id="2.1.1.187" evidence="3"/>
<feature type="domain" description="23S rRNA (guanine(745)-N(1))-methyltransferase N-terminal" evidence="2">
    <location>
        <begin position="4"/>
        <end position="47"/>
    </location>
</feature>
<sequence length="273" mass="30415">MSCFQCPLCHQPLALHGTCYRCAGQHSFDLAKEGYVNLLPVQFKHSKDPGDAPMMMAARRAFLDAGHYQLLRDSIMASIAALTPEPGLRWLDIGCGEGYYTAALADQLRCHQSQAVIYGMDIAKNAVRSAAKRYRQVRFCVASSQRLPFVDASLDGIMRIYAPSNPAELSRTLRPGGVLLTVTPGPRHLYQLKALIYRDVQLHAPKEENVAGFTLLQDLSLGYPLQLTGEEGVALLRMTPFAWRATPLVLERLSAMAQFDCETDFTVRLWRRA</sequence>
<keyword evidence="3" id="KW-0808">Transferase</keyword>
<dbReference type="Pfam" id="PF21302">
    <property type="entry name" value="Zn_ribbon_RlmA"/>
    <property type="match status" value="1"/>
</dbReference>
<dbReference type="GO" id="GO:0052911">
    <property type="term" value="F:23S rRNA (guanine(745)-N(1))-methyltransferase activity"/>
    <property type="evidence" value="ECO:0007669"/>
    <property type="project" value="UniProtKB-EC"/>
</dbReference>
<name>A0ABS5YDL2_9GAMM</name>
<dbReference type="InterPro" id="IPR048647">
    <property type="entry name" value="RlmA_N"/>
</dbReference>
<dbReference type="InterPro" id="IPR029063">
    <property type="entry name" value="SAM-dependent_MTases_sf"/>
</dbReference>
<evidence type="ECO:0000259" key="1">
    <source>
        <dbReference type="Pfam" id="PF13847"/>
    </source>
</evidence>
<feature type="domain" description="Methyltransferase" evidence="1">
    <location>
        <begin position="86"/>
        <end position="198"/>
    </location>
</feature>
<dbReference type="RefSeq" id="WP_215670545.1">
    <property type="nucleotide sequence ID" value="NZ_JAFJYC010000002.1"/>
</dbReference>
<accession>A0ABS5YDL2</accession>
<evidence type="ECO:0000313" key="3">
    <source>
        <dbReference type="EMBL" id="MBT9433039.1"/>
    </source>
</evidence>
<gene>
    <name evidence="3" type="primary">rlmA</name>
    <name evidence="3" type="ORF">JZM24_14535</name>
</gene>
<proteinExistence type="predicted"/>
<dbReference type="Pfam" id="PF13847">
    <property type="entry name" value="Methyltransf_31"/>
    <property type="match status" value="1"/>
</dbReference>
<dbReference type="CDD" id="cd02440">
    <property type="entry name" value="AdoMet_MTases"/>
    <property type="match status" value="1"/>
</dbReference>
<comment type="caution">
    <text evidence="3">The sequence shown here is derived from an EMBL/GenBank/DDBJ whole genome shotgun (WGS) entry which is preliminary data.</text>
</comment>
<dbReference type="PANTHER" id="PTHR43460">
    <property type="entry name" value="METHYLTRANSFERASE"/>
    <property type="match status" value="1"/>
</dbReference>
<keyword evidence="3" id="KW-0489">Methyltransferase</keyword>
<keyword evidence="4" id="KW-1185">Reference proteome</keyword>
<dbReference type="SUPFAM" id="SSF53335">
    <property type="entry name" value="S-adenosyl-L-methionine-dependent methyltransferases"/>
    <property type="match status" value="1"/>
</dbReference>
<dbReference type="PIRSF" id="PIRSF018249">
    <property type="entry name" value="MyrA_prd"/>
    <property type="match status" value="1"/>
</dbReference>
<evidence type="ECO:0000259" key="2">
    <source>
        <dbReference type="Pfam" id="PF21302"/>
    </source>
</evidence>
<dbReference type="Gene3D" id="3.40.50.150">
    <property type="entry name" value="Vaccinia Virus protein VP39"/>
    <property type="match status" value="1"/>
</dbReference>
<dbReference type="PANTHER" id="PTHR43460:SF1">
    <property type="entry name" value="METHYLTRANSFERASE TYPE 11 DOMAIN-CONTAINING PROTEIN"/>
    <property type="match status" value="1"/>
</dbReference>
<dbReference type="InterPro" id="IPR025714">
    <property type="entry name" value="Methyltranfer_dom"/>
</dbReference>